<protein>
    <submittedName>
        <fullName evidence="2">Uncharacterized protein</fullName>
    </submittedName>
</protein>
<reference evidence="2 3" key="1">
    <citation type="submission" date="2019-05" db="EMBL/GenBank/DDBJ databases">
        <title>Another draft genome of Portunus trituberculatus and its Hox gene families provides insights of decapod evolution.</title>
        <authorList>
            <person name="Jeong J.-H."/>
            <person name="Song I."/>
            <person name="Kim S."/>
            <person name="Choi T."/>
            <person name="Kim D."/>
            <person name="Ryu S."/>
            <person name="Kim W."/>
        </authorList>
    </citation>
    <scope>NUCLEOTIDE SEQUENCE [LARGE SCALE GENOMIC DNA]</scope>
    <source>
        <tissue evidence="2">Muscle</tissue>
    </source>
</reference>
<sequence>MATTTSTMKAPNKKGQPFSVPVVESQVYIKPDMNLPITSISTDPMNLQNMRKMPEMRHSR</sequence>
<proteinExistence type="predicted"/>
<organism evidence="2 3">
    <name type="scientific">Portunus trituberculatus</name>
    <name type="common">Swimming crab</name>
    <name type="synonym">Neptunus trituberculatus</name>
    <dbReference type="NCBI Taxonomy" id="210409"/>
    <lineage>
        <taxon>Eukaryota</taxon>
        <taxon>Metazoa</taxon>
        <taxon>Ecdysozoa</taxon>
        <taxon>Arthropoda</taxon>
        <taxon>Crustacea</taxon>
        <taxon>Multicrustacea</taxon>
        <taxon>Malacostraca</taxon>
        <taxon>Eumalacostraca</taxon>
        <taxon>Eucarida</taxon>
        <taxon>Decapoda</taxon>
        <taxon>Pleocyemata</taxon>
        <taxon>Brachyura</taxon>
        <taxon>Eubrachyura</taxon>
        <taxon>Portunoidea</taxon>
        <taxon>Portunidae</taxon>
        <taxon>Portuninae</taxon>
        <taxon>Portunus</taxon>
    </lineage>
</organism>
<dbReference type="AlphaFoldDB" id="A0A5B7CL80"/>
<evidence type="ECO:0000313" key="3">
    <source>
        <dbReference type="Proteomes" id="UP000324222"/>
    </source>
</evidence>
<dbReference type="Proteomes" id="UP000324222">
    <property type="component" value="Unassembled WGS sequence"/>
</dbReference>
<accession>A0A5B7CL80</accession>
<dbReference type="EMBL" id="VSRR010000071">
    <property type="protein sequence ID" value="MPC09484.1"/>
    <property type="molecule type" value="Genomic_DNA"/>
</dbReference>
<gene>
    <name evidence="2" type="ORF">E2C01_002097</name>
</gene>
<feature type="region of interest" description="Disordered" evidence="1">
    <location>
        <begin position="38"/>
        <end position="60"/>
    </location>
</feature>
<feature type="compositionally biased region" description="Polar residues" evidence="1">
    <location>
        <begin position="38"/>
        <end position="49"/>
    </location>
</feature>
<evidence type="ECO:0000256" key="1">
    <source>
        <dbReference type="SAM" id="MobiDB-lite"/>
    </source>
</evidence>
<evidence type="ECO:0000313" key="2">
    <source>
        <dbReference type="EMBL" id="MPC09484.1"/>
    </source>
</evidence>
<name>A0A5B7CL80_PORTR</name>
<comment type="caution">
    <text evidence="2">The sequence shown here is derived from an EMBL/GenBank/DDBJ whole genome shotgun (WGS) entry which is preliminary data.</text>
</comment>
<keyword evidence="3" id="KW-1185">Reference proteome</keyword>